<evidence type="ECO:0000259" key="3">
    <source>
        <dbReference type="Pfam" id="PF00210"/>
    </source>
</evidence>
<reference evidence="4" key="1">
    <citation type="submission" date="2020-04" db="EMBL/GenBank/DDBJ databases">
        <title>Nitratireductor sp. nov. isolated from mangrove soil.</title>
        <authorList>
            <person name="Ye Y."/>
        </authorList>
    </citation>
    <scope>NUCLEOTIDE SEQUENCE</scope>
    <source>
        <strain evidence="4">SY7</strain>
    </source>
</reference>
<accession>A0A5B8L2L4</accession>
<evidence type="ECO:0000313" key="5">
    <source>
        <dbReference type="Proteomes" id="UP000321389"/>
    </source>
</evidence>
<dbReference type="InterPro" id="IPR012347">
    <property type="entry name" value="Ferritin-like"/>
</dbReference>
<dbReference type="Proteomes" id="UP000321389">
    <property type="component" value="Chromosome"/>
</dbReference>
<dbReference type="PANTHER" id="PTHR42932">
    <property type="entry name" value="GENERAL STRESS PROTEIN 20U"/>
    <property type="match status" value="1"/>
</dbReference>
<dbReference type="InterPro" id="IPR002177">
    <property type="entry name" value="DPS_DNA-bd"/>
</dbReference>
<dbReference type="AlphaFoldDB" id="A0A5B8L2L4"/>
<dbReference type="PRINTS" id="PR01346">
    <property type="entry name" value="HELNAPAPROT"/>
</dbReference>
<comment type="similarity">
    <text evidence="1 2">Belongs to the Dps family.</text>
</comment>
<dbReference type="PROSITE" id="PS00818">
    <property type="entry name" value="DPS_1"/>
    <property type="match status" value="1"/>
</dbReference>
<protein>
    <submittedName>
        <fullName evidence="4">DNA starvation/stationary phase protection protein</fullName>
    </submittedName>
</protein>
<gene>
    <name evidence="4" type="ORF">FQ775_18735</name>
</gene>
<dbReference type="InterPro" id="IPR009078">
    <property type="entry name" value="Ferritin-like_SF"/>
</dbReference>
<dbReference type="GO" id="GO:0016722">
    <property type="term" value="F:oxidoreductase activity, acting on metal ions"/>
    <property type="evidence" value="ECO:0007669"/>
    <property type="project" value="InterPro"/>
</dbReference>
<dbReference type="InterPro" id="IPR008331">
    <property type="entry name" value="Ferritin_DPS_dom"/>
</dbReference>
<keyword evidence="5" id="KW-1185">Reference proteome</keyword>
<dbReference type="GO" id="GO:0008199">
    <property type="term" value="F:ferric iron binding"/>
    <property type="evidence" value="ECO:0007669"/>
    <property type="project" value="InterPro"/>
</dbReference>
<dbReference type="CDD" id="cd01043">
    <property type="entry name" value="DPS"/>
    <property type="match status" value="1"/>
</dbReference>
<evidence type="ECO:0000256" key="1">
    <source>
        <dbReference type="ARBA" id="ARBA00009497"/>
    </source>
</evidence>
<sequence>MANVTAVLKPKAHKEEINTGLGAKYRADMAKRLTAILSATYRLTVKNHIYHWNVVGPLFKPLHELTEEHYNALFAATDVIAERIRALGHLAPVSLAGAADFAPEARDVDHGSASAMVADLIDDHEQAVRDMRETAAKAGDAGDVVTEDMLTQHLNFHEKAIWMLRAIIAS</sequence>
<dbReference type="PIRSF" id="PIRSF005900">
    <property type="entry name" value="Dps"/>
    <property type="match status" value="1"/>
</dbReference>
<dbReference type="KEGG" id="niy:FQ775_18735"/>
<name>A0A5B8L2L4_9HYPH</name>
<evidence type="ECO:0000313" key="4">
    <source>
        <dbReference type="EMBL" id="QDZ02254.1"/>
    </source>
</evidence>
<dbReference type="Gene3D" id="1.20.1260.10">
    <property type="match status" value="1"/>
</dbReference>
<dbReference type="EMBL" id="CP042301">
    <property type="protein sequence ID" value="QDZ02254.1"/>
    <property type="molecule type" value="Genomic_DNA"/>
</dbReference>
<dbReference type="RefSeq" id="WP_146300893.1">
    <property type="nucleotide sequence ID" value="NZ_CP042301.2"/>
</dbReference>
<feature type="domain" description="Ferritin/DPS" evidence="3">
    <location>
        <begin position="31"/>
        <end position="168"/>
    </location>
</feature>
<dbReference type="SUPFAM" id="SSF47240">
    <property type="entry name" value="Ferritin-like"/>
    <property type="match status" value="1"/>
</dbReference>
<dbReference type="OrthoDB" id="9797687at2"/>
<dbReference type="PANTHER" id="PTHR42932:SF3">
    <property type="entry name" value="DNA PROTECTION DURING STARVATION PROTEIN"/>
    <property type="match status" value="1"/>
</dbReference>
<dbReference type="Pfam" id="PF00210">
    <property type="entry name" value="Ferritin"/>
    <property type="match status" value="1"/>
</dbReference>
<dbReference type="InterPro" id="IPR023188">
    <property type="entry name" value="DPS_DNA-bd_CS"/>
</dbReference>
<evidence type="ECO:0000256" key="2">
    <source>
        <dbReference type="RuleBase" id="RU003875"/>
    </source>
</evidence>
<organism evidence="4 5">
    <name type="scientific">Nitratireductor mangrovi</name>
    <dbReference type="NCBI Taxonomy" id="2599600"/>
    <lineage>
        <taxon>Bacteria</taxon>
        <taxon>Pseudomonadati</taxon>
        <taxon>Pseudomonadota</taxon>
        <taxon>Alphaproteobacteria</taxon>
        <taxon>Hyphomicrobiales</taxon>
        <taxon>Phyllobacteriaceae</taxon>
        <taxon>Nitratireductor</taxon>
    </lineage>
</organism>
<proteinExistence type="inferred from homology"/>